<dbReference type="InterPro" id="IPR003172">
    <property type="entry name" value="ML_dom"/>
</dbReference>
<dbReference type="EMBL" id="GAKP01010246">
    <property type="protein sequence ID" value="JAC48706.1"/>
    <property type="molecule type" value="Transcribed_RNA"/>
</dbReference>
<reference evidence="3" key="1">
    <citation type="journal article" date="2014" name="BMC Genomics">
        <title>Characterizing the developmental transcriptome of the oriental fruit fly, Bactrocera dorsalis (Diptera: Tephritidae) through comparative genomic analysis with Drosophila melanogaster utilizing modENCODE datasets.</title>
        <authorList>
            <person name="Geib S.M."/>
            <person name="Calla B."/>
            <person name="Hall B."/>
            <person name="Hou S."/>
            <person name="Manoukis N.C."/>
        </authorList>
    </citation>
    <scope>NUCLEOTIDE SEQUENCE</scope>
    <source>
        <strain evidence="3">Punador</strain>
    </source>
</reference>
<dbReference type="InterPro" id="IPR014756">
    <property type="entry name" value="Ig_E-set"/>
</dbReference>
<proteinExistence type="predicted"/>
<accession>A0A034W346</accession>
<dbReference type="Gene3D" id="2.60.40.770">
    <property type="match status" value="1"/>
</dbReference>
<feature type="signal peptide" evidence="1">
    <location>
        <begin position="1"/>
        <end position="24"/>
    </location>
</feature>
<evidence type="ECO:0000313" key="3">
    <source>
        <dbReference type="EMBL" id="JAC48702.1"/>
    </source>
</evidence>
<name>A0A034W346_BACDO</name>
<feature type="domain" description="MD-2-related lipid-recognition" evidence="2">
    <location>
        <begin position="48"/>
        <end position="168"/>
    </location>
</feature>
<evidence type="ECO:0000256" key="1">
    <source>
        <dbReference type="SAM" id="SignalP"/>
    </source>
</evidence>
<dbReference type="SUPFAM" id="SSF81296">
    <property type="entry name" value="E set domains"/>
    <property type="match status" value="1"/>
</dbReference>
<dbReference type="Pfam" id="PF02221">
    <property type="entry name" value="E1_DerP2_DerF2"/>
    <property type="match status" value="1"/>
</dbReference>
<dbReference type="SMART" id="SM00737">
    <property type="entry name" value="ML"/>
    <property type="match status" value="1"/>
</dbReference>
<evidence type="ECO:0000259" key="2">
    <source>
        <dbReference type="SMART" id="SM00737"/>
    </source>
</evidence>
<gene>
    <name evidence="3" type="primary">NPC2</name>
</gene>
<dbReference type="AlphaFoldDB" id="A0A034W346"/>
<sequence>MHVKFFYLKLMYLCNVFWLTFTAAEPIDVQNASKEVYKRLLSLRTLPFEDCGSLYDVLYVSVSGCSAIPCQMARGSTVTVKVIFDDNGENTSYLRHNVRWIFNAIKTNAVITPDPCDDKKSCLLDESDGKSYLAEVFVTSTLPNIRGTMMWVAENASNVEVICFKIPIIVTTTKK</sequence>
<dbReference type="EMBL" id="GAKP01010250">
    <property type="protein sequence ID" value="JAC48702.1"/>
    <property type="molecule type" value="Transcribed_RNA"/>
</dbReference>
<feature type="chain" id="PRO_5007369197" evidence="1">
    <location>
        <begin position="25"/>
        <end position="175"/>
    </location>
</feature>
<organism evidence="3">
    <name type="scientific">Bactrocera dorsalis</name>
    <name type="common">Oriental fruit fly</name>
    <name type="synonym">Dacus dorsalis</name>
    <dbReference type="NCBI Taxonomy" id="27457"/>
    <lineage>
        <taxon>Eukaryota</taxon>
        <taxon>Metazoa</taxon>
        <taxon>Ecdysozoa</taxon>
        <taxon>Arthropoda</taxon>
        <taxon>Hexapoda</taxon>
        <taxon>Insecta</taxon>
        <taxon>Pterygota</taxon>
        <taxon>Neoptera</taxon>
        <taxon>Endopterygota</taxon>
        <taxon>Diptera</taxon>
        <taxon>Brachycera</taxon>
        <taxon>Muscomorpha</taxon>
        <taxon>Tephritoidea</taxon>
        <taxon>Tephritidae</taxon>
        <taxon>Bactrocera</taxon>
        <taxon>Bactrocera</taxon>
    </lineage>
</organism>
<keyword evidence="1" id="KW-0732">Signal</keyword>
<protein>
    <submittedName>
        <fullName evidence="3">Epididymal secretory protein E1</fullName>
    </submittedName>
</protein>